<comment type="caution">
    <text evidence="2">The sequence shown here is derived from an EMBL/GenBank/DDBJ whole genome shotgun (WGS) entry which is preliminary data.</text>
</comment>
<dbReference type="AlphaFoldDB" id="A0A9N8HR44"/>
<proteinExistence type="predicted"/>
<name>A0A9N8HR44_9STRA</name>
<evidence type="ECO:0000313" key="2">
    <source>
        <dbReference type="EMBL" id="CAB9521725.1"/>
    </source>
</evidence>
<reference evidence="2" key="1">
    <citation type="submission" date="2020-06" db="EMBL/GenBank/DDBJ databases">
        <authorList>
            <consortium name="Plant Systems Biology data submission"/>
        </authorList>
    </citation>
    <scope>NUCLEOTIDE SEQUENCE</scope>
    <source>
        <strain evidence="2">D6</strain>
    </source>
</reference>
<dbReference type="EMBL" id="CAICTM010001224">
    <property type="protein sequence ID" value="CAB9521725.1"/>
    <property type="molecule type" value="Genomic_DNA"/>
</dbReference>
<protein>
    <submittedName>
        <fullName evidence="2">Uncharacterized protein</fullName>
    </submittedName>
</protein>
<feature type="region of interest" description="Disordered" evidence="1">
    <location>
        <begin position="1"/>
        <end position="41"/>
    </location>
</feature>
<dbReference type="Proteomes" id="UP001153069">
    <property type="component" value="Unassembled WGS sequence"/>
</dbReference>
<evidence type="ECO:0000256" key="1">
    <source>
        <dbReference type="SAM" id="MobiDB-lite"/>
    </source>
</evidence>
<organism evidence="2 3">
    <name type="scientific">Seminavis robusta</name>
    <dbReference type="NCBI Taxonomy" id="568900"/>
    <lineage>
        <taxon>Eukaryota</taxon>
        <taxon>Sar</taxon>
        <taxon>Stramenopiles</taxon>
        <taxon>Ochrophyta</taxon>
        <taxon>Bacillariophyta</taxon>
        <taxon>Bacillariophyceae</taxon>
        <taxon>Bacillariophycidae</taxon>
        <taxon>Naviculales</taxon>
        <taxon>Naviculaceae</taxon>
        <taxon>Seminavis</taxon>
    </lineage>
</organism>
<accession>A0A9N8HR44</accession>
<feature type="compositionally biased region" description="Basic and acidic residues" evidence="1">
    <location>
        <begin position="29"/>
        <end position="41"/>
    </location>
</feature>
<gene>
    <name evidence="2" type="ORF">SEMRO_1226_G254140.1</name>
</gene>
<keyword evidence="3" id="KW-1185">Reference proteome</keyword>
<sequence>MNAQKKRKATDNKEEGNAIPSKKKSTAASKKENGGKEKERFDGFGFKPLTLKEIHDRIAALAKQVPPIPDEGFYVEGTSPHETSSVIGEPPNNLKKALIKRWASELQVVLEELGLVLCCVSTACYKWGTDRSGASDQNLSLLNDELNSTQDQIASRVTPRLRNVLTPVVDLVVEKTVTTKIKQPKEGRNNGDASITQDGVTEDGFVEVKRNVFTRQLEDPDFVHLCYQILARNAPMMRNVVLTNFTKMLQCIKDYLGAQNNDTQHHREFAY</sequence>
<evidence type="ECO:0000313" key="3">
    <source>
        <dbReference type="Proteomes" id="UP001153069"/>
    </source>
</evidence>
<dbReference type="OrthoDB" id="41704at2759"/>